<keyword evidence="1" id="KW-1133">Transmembrane helix</keyword>
<gene>
    <name evidence="2" type="ORF">ALAG00032_LOCUS14519</name>
</gene>
<sequence length="192" mass="20740">MEKGGVKHQYGDEHTDALTWTAVTTGAWKSLPFVAASFGSVWYASQKYPAFNKWLGPSGKVALAVSPPMFAWSYFSEVGIGKALEKNLEVQSGEITSDTGNLPLKYRLANFYYENTLLTYIGCVAPMYGIVLAGELSGPKPPGWQFSHALLHTRVLGQAIAVGGLILIFGGREMLKKNGAPFSVNGSDSDEN</sequence>
<proteinExistence type="predicted"/>
<evidence type="ECO:0000256" key="1">
    <source>
        <dbReference type="SAM" id="Phobius"/>
    </source>
</evidence>
<feature type="transmembrane region" description="Helical" evidence="1">
    <location>
        <begin position="151"/>
        <end position="169"/>
    </location>
</feature>
<organism evidence="2">
    <name type="scientific">Aureoumbra lagunensis</name>
    <dbReference type="NCBI Taxonomy" id="44058"/>
    <lineage>
        <taxon>Eukaryota</taxon>
        <taxon>Sar</taxon>
        <taxon>Stramenopiles</taxon>
        <taxon>Ochrophyta</taxon>
        <taxon>Pelagophyceae</taxon>
        <taxon>Pelagomonadales</taxon>
        <taxon>Aureoumbra</taxon>
    </lineage>
</organism>
<accession>A0A7S3NKG0</accession>
<evidence type="ECO:0008006" key="3">
    <source>
        <dbReference type="Google" id="ProtNLM"/>
    </source>
</evidence>
<dbReference type="AlphaFoldDB" id="A0A7S3NKG0"/>
<keyword evidence="1" id="KW-0472">Membrane</keyword>
<name>A0A7S3NKG0_9STRA</name>
<protein>
    <recommendedName>
        <fullName evidence="3">HIG1 domain-containing protein</fullName>
    </recommendedName>
</protein>
<keyword evidence="1" id="KW-0812">Transmembrane</keyword>
<dbReference type="EMBL" id="HBIJ01022259">
    <property type="protein sequence ID" value="CAE0373718.1"/>
    <property type="molecule type" value="Transcribed_RNA"/>
</dbReference>
<reference evidence="2" key="1">
    <citation type="submission" date="2021-01" db="EMBL/GenBank/DDBJ databases">
        <authorList>
            <person name="Corre E."/>
            <person name="Pelletier E."/>
            <person name="Niang G."/>
            <person name="Scheremetjew M."/>
            <person name="Finn R."/>
            <person name="Kale V."/>
            <person name="Holt S."/>
            <person name="Cochrane G."/>
            <person name="Meng A."/>
            <person name="Brown T."/>
            <person name="Cohen L."/>
        </authorList>
    </citation>
    <scope>NUCLEOTIDE SEQUENCE</scope>
    <source>
        <strain evidence="2">CCMP1510</strain>
    </source>
</reference>
<feature type="transmembrane region" description="Helical" evidence="1">
    <location>
        <begin position="111"/>
        <end position="131"/>
    </location>
</feature>
<evidence type="ECO:0000313" key="2">
    <source>
        <dbReference type="EMBL" id="CAE0373718.1"/>
    </source>
</evidence>